<dbReference type="PANTHER" id="PTHR31480">
    <property type="entry name" value="BIFUNCTIONAL LYCOPENE CYCLASE/PHYTOENE SYNTHASE"/>
    <property type="match status" value="1"/>
</dbReference>
<dbReference type="Gene3D" id="1.10.600.10">
    <property type="entry name" value="Farnesyl Diphosphate Synthase"/>
    <property type="match status" value="2"/>
</dbReference>
<keyword evidence="1" id="KW-0808">Transferase</keyword>
<evidence type="ECO:0000313" key="3">
    <source>
        <dbReference type="EMBL" id="SCC78331.1"/>
    </source>
</evidence>
<comment type="caution">
    <text evidence="2">The sequence shown here is derived from an EMBL/GenBank/DDBJ whole genome shotgun (WGS) entry which is preliminary data.</text>
</comment>
<dbReference type="RefSeq" id="WP_074443276.1">
    <property type="nucleotide sequence ID" value="NZ_FMBM01000001.1"/>
</dbReference>
<protein>
    <submittedName>
        <fullName evidence="2">Squalene synthase HpnC</fullName>
    </submittedName>
    <submittedName>
        <fullName evidence="3">Squalene/phytoene synthase</fullName>
    </submittedName>
</protein>
<gene>
    <name evidence="2" type="primary">hpnC-hpnD</name>
    <name evidence="3" type="ORF">GA0071312_0221</name>
    <name evidence="2" type="ORF">HLUCCO17_16455</name>
</gene>
<dbReference type="PROSITE" id="PS01044">
    <property type="entry name" value="SQUALEN_PHYTOEN_SYN_1"/>
    <property type="match status" value="1"/>
</dbReference>
<sequence>MSRSAAIAPTKTHRDENFPVASHLIARPLRRAVLAFYRYVRAADDIADDGALSSTEKLARLDAFERALVTGDDSEPLALALHDADARFGCGIEEARMLLDAFRQDAVKARYADWAELRDYCRRSADPVGRFLLRLHGEQRHPDGAQAQEAADALCTALQILNHLQDLEKDRVVLGRIYLPTPWLDLAGGEAAFFDPANGDARRALIDAALDRVDRLIDEARFLPGLVRSRRLAAESAVTLKLAARLAARLRRGDPVMTRIDLGKPDFLVAATTALASLPRRRRDPAPAITRRIVAASGSSFRIGMAALPGARRRAIHAVYAFCRVIDDIADGCAPMAEKRVFLDAWRREIDALPDAPTTAIGRELASAMRAHHLPCAEFHALLDGMEADARPRVRIADDTAFDLYCRRVAGAVGVLSIHIFGAPQARDFALTLGHTLQIVNVLRDVADDAAMERVYVPLSRLAAHGLSDAPARELIRDPRFGQVCAELAGEAEAGFVQVDAMLETLDRARLKPAILMMEGYRALFARMHARGFTQGGERLRLGWRDKLALAARALRRAPS</sequence>
<dbReference type="InterPro" id="IPR044843">
    <property type="entry name" value="Trans_IPPS_bact-type"/>
</dbReference>
<dbReference type="SUPFAM" id="SSF48576">
    <property type="entry name" value="Terpenoid synthases"/>
    <property type="match status" value="2"/>
</dbReference>
<dbReference type="EMBL" id="FMBM01000001">
    <property type="protein sequence ID" value="SCC78331.1"/>
    <property type="molecule type" value="Genomic_DNA"/>
</dbReference>
<name>A0A0P8A1N6_9HYPH</name>
<evidence type="ECO:0000256" key="1">
    <source>
        <dbReference type="ARBA" id="ARBA00022679"/>
    </source>
</evidence>
<dbReference type="InterPro" id="IPR019845">
    <property type="entry name" value="Squalene/phytoene_synthase_CS"/>
</dbReference>
<dbReference type="Pfam" id="PF00494">
    <property type="entry name" value="SQS_PSY"/>
    <property type="match status" value="2"/>
</dbReference>
<dbReference type="STRING" id="1653334.GA0071312_0221"/>
<dbReference type="SFLD" id="SFLDG01018">
    <property type="entry name" value="Squalene/Phytoene_Synthase_Lik"/>
    <property type="match status" value="2"/>
</dbReference>
<dbReference type="Proteomes" id="UP000182800">
    <property type="component" value="Unassembled WGS sequence"/>
</dbReference>
<reference evidence="3 5" key="2">
    <citation type="submission" date="2016-08" db="EMBL/GenBank/DDBJ databases">
        <authorList>
            <person name="Varghese N."/>
            <person name="Submissions Spin"/>
        </authorList>
    </citation>
    <scope>NUCLEOTIDE SEQUENCE [LARGE SCALE GENOMIC DNA]</scope>
    <source>
        <strain evidence="3 5">HL-109</strain>
    </source>
</reference>
<dbReference type="AlphaFoldDB" id="A0A0P8A1N6"/>
<dbReference type="SFLD" id="SFLDS00005">
    <property type="entry name" value="Isoprenoid_Synthase_Type_I"/>
    <property type="match status" value="2"/>
</dbReference>
<dbReference type="GO" id="GO:0004311">
    <property type="term" value="F:geranylgeranyl diphosphate synthase activity"/>
    <property type="evidence" value="ECO:0007669"/>
    <property type="project" value="InterPro"/>
</dbReference>
<evidence type="ECO:0000313" key="5">
    <source>
        <dbReference type="Proteomes" id="UP000182800"/>
    </source>
</evidence>
<dbReference type="PATRIC" id="fig|1653334.4.peg.1171"/>
<dbReference type="InterPro" id="IPR008949">
    <property type="entry name" value="Isoprenoid_synthase_dom_sf"/>
</dbReference>
<keyword evidence="5" id="KW-1185">Reference proteome</keyword>
<dbReference type="InterPro" id="IPR033904">
    <property type="entry name" value="Trans_IPPS_HH"/>
</dbReference>
<dbReference type="InterPro" id="IPR002060">
    <property type="entry name" value="Squ/phyt_synthse"/>
</dbReference>
<accession>A0A0P8A1N6</accession>
<dbReference type="GO" id="GO:0016117">
    <property type="term" value="P:carotenoid biosynthetic process"/>
    <property type="evidence" value="ECO:0007669"/>
    <property type="project" value="UniProtKB-ARBA"/>
</dbReference>
<organism evidence="2 4">
    <name type="scientific">Saliniramus fredricksonii</name>
    <dbReference type="NCBI Taxonomy" id="1653334"/>
    <lineage>
        <taxon>Bacteria</taxon>
        <taxon>Pseudomonadati</taxon>
        <taxon>Pseudomonadota</taxon>
        <taxon>Alphaproteobacteria</taxon>
        <taxon>Hyphomicrobiales</taxon>
        <taxon>Salinarimonadaceae</taxon>
        <taxon>Saliniramus</taxon>
    </lineage>
</organism>
<dbReference type="Proteomes" id="UP000050497">
    <property type="component" value="Unassembled WGS sequence"/>
</dbReference>
<dbReference type="GO" id="GO:0051996">
    <property type="term" value="F:squalene synthase [NAD(P)H] activity"/>
    <property type="evidence" value="ECO:0007669"/>
    <property type="project" value="InterPro"/>
</dbReference>
<proteinExistence type="predicted"/>
<evidence type="ECO:0000313" key="2">
    <source>
        <dbReference type="EMBL" id="KPQ09061.1"/>
    </source>
</evidence>
<evidence type="ECO:0000313" key="4">
    <source>
        <dbReference type="Proteomes" id="UP000050497"/>
    </source>
</evidence>
<dbReference type="SFLD" id="SFLDG01212">
    <property type="entry name" value="Phytoene_synthase_like"/>
    <property type="match status" value="1"/>
</dbReference>
<dbReference type="CDD" id="cd00683">
    <property type="entry name" value="Trans_IPPS_HH"/>
    <property type="match status" value="1"/>
</dbReference>
<dbReference type="EMBL" id="LJSX01000036">
    <property type="protein sequence ID" value="KPQ09061.1"/>
    <property type="molecule type" value="Genomic_DNA"/>
</dbReference>
<reference evidence="2 4" key="1">
    <citation type="submission" date="2015-09" db="EMBL/GenBank/DDBJ databases">
        <title>Identification and resolution of microdiversity through metagenomic sequencing of parallel consortia.</title>
        <authorList>
            <person name="Nelson W.C."/>
            <person name="Romine M.F."/>
            <person name="Lindemann S.R."/>
        </authorList>
    </citation>
    <scope>NUCLEOTIDE SEQUENCE [LARGE SCALE GENOMIC DNA]</scope>
    <source>
        <strain evidence="2">HL-109</strain>
    </source>
</reference>